<dbReference type="PROSITE" id="PS50016">
    <property type="entry name" value="ZF_PHD_2"/>
    <property type="match status" value="1"/>
</dbReference>
<protein>
    <submittedName>
        <fullName evidence="8">Phd finger protein 14</fullName>
    </submittedName>
</protein>
<keyword evidence="1" id="KW-0479">Metal-binding</keyword>
<reference evidence="8 9" key="1">
    <citation type="submission" date="2014-06" db="EMBL/GenBank/DDBJ databases">
        <authorList>
            <person name="Swart Estienne"/>
        </authorList>
    </citation>
    <scope>NUCLEOTIDE SEQUENCE [LARGE SCALE GENOMIC DNA]</scope>
    <source>
        <strain evidence="8 9">130c</strain>
    </source>
</reference>
<dbReference type="InterPro" id="IPR011011">
    <property type="entry name" value="Znf_FYVE_PHD"/>
</dbReference>
<evidence type="ECO:0000256" key="5">
    <source>
        <dbReference type="SAM" id="MobiDB-lite"/>
    </source>
</evidence>
<dbReference type="EMBL" id="CCKQ01015159">
    <property type="protein sequence ID" value="CDW86959.1"/>
    <property type="molecule type" value="Genomic_DNA"/>
</dbReference>
<gene>
    <name evidence="8" type="primary">Contig966.g1058</name>
    <name evidence="8" type="ORF">STYLEM_16059</name>
</gene>
<feature type="domain" description="PHD-type" evidence="6">
    <location>
        <begin position="284"/>
        <end position="343"/>
    </location>
</feature>
<proteinExistence type="predicted"/>
<dbReference type="SMART" id="SM00249">
    <property type="entry name" value="PHD"/>
    <property type="match status" value="2"/>
</dbReference>
<feature type="compositionally biased region" description="Polar residues" evidence="5">
    <location>
        <begin position="85"/>
        <end position="100"/>
    </location>
</feature>
<dbReference type="InParanoid" id="A0A078AXR8"/>
<dbReference type="InterPro" id="IPR019787">
    <property type="entry name" value="Znf_PHD-finger"/>
</dbReference>
<dbReference type="InterPro" id="IPR013083">
    <property type="entry name" value="Znf_RING/FYVE/PHD"/>
</dbReference>
<dbReference type="InterPro" id="IPR034732">
    <property type="entry name" value="EPHD"/>
</dbReference>
<feature type="region of interest" description="Disordered" evidence="5">
    <location>
        <begin position="71"/>
        <end position="106"/>
    </location>
</feature>
<dbReference type="Proteomes" id="UP000039865">
    <property type="component" value="Unassembled WGS sequence"/>
</dbReference>
<dbReference type="AlphaFoldDB" id="A0A078AXR8"/>
<name>A0A078AXR8_STYLE</name>
<feature type="compositionally biased region" description="Low complexity" evidence="5">
    <location>
        <begin position="228"/>
        <end position="237"/>
    </location>
</feature>
<feature type="region of interest" description="Disordered" evidence="5">
    <location>
        <begin position="142"/>
        <end position="242"/>
    </location>
</feature>
<dbReference type="InterPro" id="IPR001965">
    <property type="entry name" value="Znf_PHD"/>
</dbReference>
<feature type="compositionally biased region" description="Polar residues" evidence="5">
    <location>
        <begin position="144"/>
        <end position="172"/>
    </location>
</feature>
<evidence type="ECO:0000259" key="7">
    <source>
        <dbReference type="PROSITE" id="PS51805"/>
    </source>
</evidence>
<feature type="compositionally biased region" description="Polar residues" evidence="5">
    <location>
        <begin position="1"/>
        <end position="35"/>
    </location>
</feature>
<dbReference type="CDD" id="cd15571">
    <property type="entry name" value="ePHD"/>
    <property type="match status" value="1"/>
</dbReference>
<dbReference type="OrthoDB" id="301634at2759"/>
<dbReference type="InterPro" id="IPR050701">
    <property type="entry name" value="Histone_Mod_Regulator"/>
</dbReference>
<dbReference type="Gene3D" id="3.30.40.10">
    <property type="entry name" value="Zinc/RING finger domain, C3HC4 (zinc finger)"/>
    <property type="match status" value="2"/>
</dbReference>
<evidence type="ECO:0000256" key="1">
    <source>
        <dbReference type="ARBA" id="ARBA00022723"/>
    </source>
</evidence>
<organism evidence="8 9">
    <name type="scientific">Stylonychia lemnae</name>
    <name type="common">Ciliate</name>
    <dbReference type="NCBI Taxonomy" id="5949"/>
    <lineage>
        <taxon>Eukaryota</taxon>
        <taxon>Sar</taxon>
        <taxon>Alveolata</taxon>
        <taxon>Ciliophora</taxon>
        <taxon>Intramacronucleata</taxon>
        <taxon>Spirotrichea</taxon>
        <taxon>Stichotrichia</taxon>
        <taxon>Sporadotrichida</taxon>
        <taxon>Oxytrichidae</taxon>
        <taxon>Stylonychinae</taxon>
        <taxon>Stylonychia</taxon>
    </lineage>
</organism>
<feature type="region of interest" description="Disordered" evidence="5">
    <location>
        <begin position="1"/>
        <end position="47"/>
    </location>
</feature>
<dbReference type="Pfam" id="PF13832">
    <property type="entry name" value="zf-HC5HC2H_2"/>
    <property type="match status" value="1"/>
</dbReference>
<dbReference type="SUPFAM" id="SSF57903">
    <property type="entry name" value="FYVE/PHD zinc finger"/>
    <property type="match status" value="1"/>
</dbReference>
<evidence type="ECO:0000256" key="4">
    <source>
        <dbReference type="PROSITE-ProRule" id="PRU00146"/>
    </source>
</evidence>
<dbReference type="PROSITE" id="PS51805">
    <property type="entry name" value="EPHD"/>
    <property type="match status" value="1"/>
</dbReference>
<feature type="region of interest" description="Disordered" evidence="5">
    <location>
        <begin position="626"/>
        <end position="649"/>
    </location>
</feature>
<evidence type="ECO:0000256" key="3">
    <source>
        <dbReference type="ARBA" id="ARBA00022833"/>
    </source>
</evidence>
<dbReference type="GO" id="GO:0006357">
    <property type="term" value="P:regulation of transcription by RNA polymerase II"/>
    <property type="evidence" value="ECO:0007669"/>
    <property type="project" value="TreeGrafter"/>
</dbReference>
<feature type="domain" description="PHD-type" evidence="7">
    <location>
        <begin position="356"/>
        <end position="471"/>
    </location>
</feature>
<dbReference type="PANTHER" id="PTHR13793:SF107">
    <property type="entry name" value="BROMODOMAIN-CONTAINING PROTEIN HOMOLOG"/>
    <property type="match status" value="1"/>
</dbReference>
<evidence type="ECO:0000256" key="2">
    <source>
        <dbReference type="ARBA" id="ARBA00022771"/>
    </source>
</evidence>
<dbReference type="PANTHER" id="PTHR13793">
    <property type="entry name" value="PHD FINGER PROTEINS"/>
    <property type="match status" value="1"/>
</dbReference>
<sequence>MNKHNSQQALTPTSNRLFGNIVGGSQLNLNKNAQPNKRLKQSGDNEFQQETEEFMIDEDEVKAALQQNHTENMSQGSLIEEETSKQISSGSIKTLSSQTDVGKGQPLGFINIKSNSDNSNRNIENESQLCINLEYDSIHESNLPGKNQLSQQNKTSANTKTCSQGYNQNSNLSAASNTLKNTNNKNSNMATNSQSEKLQVKKLYLAGSKDRTQNQSQNSQSKQRRLSKSQQQSQKSVKSNRDDGIVQDKIILNPSNQEIFKKQIAELRQKYENIIMNEFSDEDLWKCDVCLGKESEDDDPLYQCDLCMVVVHPTCYRRDLYEEVYDNSDQEDQPWFCARCKYILKESPPGNDLSKLPNCFLCPDQQGSLIDLDTKEWVHHNCVNWHHEIWFGEKDPKLRKYGGELNFERFELNCYICRIKQGSCIQCDLSTCNKSFHVRCAIKESLIVSEKEMEDLRLGNWDVKIFCSKHTNVGKKKVQRIQLQKFLTTNGNQEAARSIIIDDQDEENERMTRRQAIIQQQQQALPSRKRLSVINEIDIDRVMKGDFENSANSNTLNFDKPKTNVINNQPIQQFPRANQINSNSGLLGITCDFDDKSIPTKAKKSKSRFIPDFSKCDIIKPLGAEQIPKSNDNEHPKIPGLPKPLIPPQNRVSDSILSRSSFQSINSDLGKSTNRGLSTGFIKQRNSVEPSQCLQAILGADPRFTSSSNNQSDHISSRTTATSQFRNNQLQQSITIESINTENPHKFKIPKKLQDILKLPDKKVTYRELTLGLFKFHKQVGNFYDKQTQTFDLARYQAFRQFWPNHQRIGCENIKQFLISTMN</sequence>
<evidence type="ECO:0000313" key="9">
    <source>
        <dbReference type="Proteomes" id="UP000039865"/>
    </source>
</evidence>
<evidence type="ECO:0000313" key="8">
    <source>
        <dbReference type="EMBL" id="CDW86959.1"/>
    </source>
</evidence>
<keyword evidence="9" id="KW-1185">Reference proteome</keyword>
<feature type="compositionally biased region" description="Low complexity" evidence="5">
    <location>
        <begin position="173"/>
        <end position="193"/>
    </location>
</feature>
<keyword evidence="3" id="KW-0862">Zinc</keyword>
<keyword evidence="2 4" id="KW-0863">Zinc-finger</keyword>
<dbReference type="GO" id="GO:0008270">
    <property type="term" value="F:zinc ion binding"/>
    <property type="evidence" value="ECO:0007669"/>
    <property type="project" value="UniProtKB-KW"/>
</dbReference>
<evidence type="ECO:0000259" key="6">
    <source>
        <dbReference type="PROSITE" id="PS50016"/>
    </source>
</evidence>
<accession>A0A078AXR8</accession>